<organism evidence="13 14">
    <name type="scientific">Pararobbsia silviterrae</name>
    <dbReference type="NCBI Taxonomy" id="1792498"/>
    <lineage>
        <taxon>Bacteria</taxon>
        <taxon>Pseudomonadati</taxon>
        <taxon>Pseudomonadota</taxon>
        <taxon>Betaproteobacteria</taxon>
        <taxon>Burkholderiales</taxon>
        <taxon>Burkholderiaceae</taxon>
        <taxon>Pararobbsia</taxon>
    </lineage>
</organism>
<proteinExistence type="inferred from homology"/>
<dbReference type="PIRSF" id="PIRSF500134">
    <property type="entry name" value="UDPglc_DH_bac"/>
    <property type="match status" value="1"/>
</dbReference>
<protein>
    <recommendedName>
        <fullName evidence="4 8">UDP-glucose 6-dehydrogenase</fullName>
        <ecNumber evidence="3 8">1.1.1.22</ecNumber>
    </recommendedName>
</protein>
<dbReference type="InterPro" id="IPR036220">
    <property type="entry name" value="UDP-Glc/GDP-Man_DH_C_sf"/>
</dbReference>
<dbReference type="SUPFAM" id="SSF52413">
    <property type="entry name" value="UDP-glucose/GDP-mannose dehydrogenase C-terminal domain"/>
    <property type="match status" value="1"/>
</dbReference>
<feature type="binding site" evidence="11">
    <location>
        <position position="86"/>
    </location>
    <ligand>
        <name>NAD(+)</name>
        <dbReference type="ChEBI" id="CHEBI:57540"/>
    </ligand>
</feature>
<evidence type="ECO:0000259" key="12">
    <source>
        <dbReference type="SMART" id="SM00984"/>
    </source>
</evidence>
<dbReference type="InterPro" id="IPR014027">
    <property type="entry name" value="UDP-Glc/GDP-Man_DH_C"/>
</dbReference>
<dbReference type="EC" id="1.1.1.22" evidence="3 8"/>
<feature type="binding site" evidence="10">
    <location>
        <position position="267"/>
    </location>
    <ligand>
        <name>substrate</name>
    </ligand>
</feature>
<evidence type="ECO:0000313" key="13">
    <source>
        <dbReference type="EMBL" id="RKP59130.1"/>
    </source>
</evidence>
<comment type="caution">
    <text evidence="13">The sequence shown here is derived from an EMBL/GenBank/DDBJ whole genome shotgun (WGS) entry which is preliminary data.</text>
</comment>
<evidence type="ECO:0000256" key="7">
    <source>
        <dbReference type="ARBA" id="ARBA00047473"/>
    </source>
</evidence>
<keyword evidence="14" id="KW-1185">Reference proteome</keyword>
<dbReference type="Gene3D" id="1.20.5.100">
    <property type="entry name" value="Cytochrome c1, transmembrane anchor, C-terminal"/>
    <property type="match status" value="1"/>
</dbReference>
<dbReference type="PANTHER" id="PTHR43750:SF3">
    <property type="entry name" value="UDP-GLUCOSE 6-DEHYDROGENASE TUAD"/>
    <property type="match status" value="1"/>
</dbReference>
<comment type="pathway">
    <text evidence="1">Nucleotide-sugar biosynthesis; UDP-alpha-D-glucuronate biosynthesis; UDP-alpha-D-glucuronate from UDP-alpha-D-glucose: step 1/1.</text>
</comment>
<dbReference type="OrthoDB" id="9803238at2"/>
<dbReference type="InterPro" id="IPR028357">
    <property type="entry name" value="UDPglc_DH_bac"/>
</dbReference>
<evidence type="ECO:0000256" key="4">
    <source>
        <dbReference type="ARBA" id="ARBA00015132"/>
    </source>
</evidence>
<dbReference type="PROSITE" id="PS51257">
    <property type="entry name" value="PROKAR_LIPOPROTEIN"/>
    <property type="match status" value="1"/>
</dbReference>
<dbReference type="GO" id="GO:0003979">
    <property type="term" value="F:UDP-glucose 6-dehydrogenase activity"/>
    <property type="evidence" value="ECO:0007669"/>
    <property type="project" value="UniProtKB-EC"/>
</dbReference>
<feature type="binding site" evidence="10">
    <location>
        <position position="331"/>
    </location>
    <ligand>
        <name>substrate</name>
    </ligand>
</feature>
<dbReference type="RefSeq" id="WP_121083718.1">
    <property type="nucleotide sequence ID" value="NZ_RBZU01000001.1"/>
</dbReference>
<comment type="catalytic activity">
    <reaction evidence="7 8">
        <text>UDP-alpha-D-glucose + 2 NAD(+) + H2O = UDP-alpha-D-glucuronate + 2 NADH + 3 H(+)</text>
        <dbReference type="Rhea" id="RHEA:23596"/>
        <dbReference type="ChEBI" id="CHEBI:15377"/>
        <dbReference type="ChEBI" id="CHEBI:15378"/>
        <dbReference type="ChEBI" id="CHEBI:57540"/>
        <dbReference type="ChEBI" id="CHEBI:57945"/>
        <dbReference type="ChEBI" id="CHEBI:58052"/>
        <dbReference type="ChEBI" id="CHEBI:58885"/>
        <dbReference type="EC" id="1.1.1.22"/>
    </reaction>
</comment>
<dbReference type="UniPathway" id="UPA00038">
    <property type="reaction ID" value="UER00491"/>
</dbReference>
<dbReference type="SMART" id="SM00984">
    <property type="entry name" value="UDPG_MGDP_dh_C"/>
    <property type="match status" value="1"/>
</dbReference>
<dbReference type="InterPro" id="IPR008927">
    <property type="entry name" value="6-PGluconate_DH-like_C_sf"/>
</dbReference>
<feature type="binding site" evidence="10">
    <location>
        <begin position="259"/>
        <end position="263"/>
    </location>
    <ligand>
        <name>substrate</name>
    </ligand>
</feature>
<evidence type="ECO:0000256" key="10">
    <source>
        <dbReference type="PIRSR" id="PIRSR500134-2"/>
    </source>
</evidence>
<dbReference type="EMBL" id="RBZU01000001">
    <property type="protein sequence ID" value="RKP59130.1"/>
    <property type="molecule type" value="Genomic_DNA"/>
</dbReference>
<feature type="binding site" evidence="10">
    <location>
        <begin position="155"/>
        <end position="158"/>
    </location>
    <ligand>
        <name>substrate</name>
    </ligand>
</feature>
<feature type="binding site" evidence="11">
    <location>
        <position position="273"/>
    </location>
    <ligand>
        <name>NAD(+)</name>
        <dbReference type="ChEBI" id="CHEBI:57540"/>
    </ligand>
</feature>
<dbReference type="InterPro" id="IPR017476">
    <property type="entry name" value="UDP-Glc/GDP-Man"/>
</dbReference>
<dbReference type="GO" id="GO:0051287">
    <property type="term" value="F:NAD binding"/>
    <property type="evidence" value="ECO:0007669"/>
    <property type="project" value="InterPro"/>
</dbReference>
<evidence type="ECO:0000256" key="8">
    <source>
        <dbReference type="PIRNR" id="PIRNR000124"/>
    </source>
</evidence>
<dbReference type="GO" id="GO:0000271">
    <property type="term" value="P:polysaccharide biosynthetic process"/>
    <property type="evidence" value="ECO:0007669"/>
    <property type="project" value="InterPro"/>
</dbReference>
<dbReference type="SUPFAM" id="SSF51735">
    <property type="entry name" value="NAD(P)-binding Rossmann-fold domains"/>
    <property type="match status" value="1"/>
</dbReference>
<evidence type="ECO:0000256" key="9">
    <source>
        <dbReference type="PIRSR" id="PIRSR500134-1"/>
    </source>
</evidence>
<dbReference type="PIRSF" id="PIRSF000124">
    <property type="entry name" value="UDPglc_GDPman_dh"/>
    <property type="match status" value="1"/>
</dbReference>
<dbReference type="InterPro" id="IPR014026">
    <property type="entry name" value="UDP-Glc/GDP-Man_DH_dimer"/>
</dbReference>
<name>A0A494YBJ6_9BURK</name>
<feature type="active site" description="Nucleophile" evidence="9">
    <location>
        <position position="270"/>
    </location>
</feature>
<evidence type="ECO:0000256" key="3">
    <source>
        <dbReference type="ARBA" id="ARBA00012954"/>
    </source>
</evidence>
<dbReference type="Proteomes" id="UP000270342">
    <property type="component" value="Unassembled WGS sequence"/>
</dbReference>
<evidence type="ECO:0000256" key="1">
    <source>
        <dbReference type="ARBA" id="ARBA00004701"/>
    </source>
</evidence>
<dbReference type="SUPFAM" id="SSF48179">
    <property type="entry name" value="6-phosphogluconate dehydrogenase C-terminal domain-like"/>
    <property type="match status" value="1"/>
</dbReference>
<dbReference type="PANTHER" id="PTHR43750">
    <property type="entry name" value="UDP-GLUCOSE 6-DEHYDROGENASE TUAD"/>
    <property type="match status" value="1"/>
</dbReference>
<evidence type="ECO:0000256" key="11">
    <source>
        <dbReference type="PIRSR" id="PIRSR500134-3"/>
    </source>
</evidence>
<dbReference type="AlphaFoldDB" id="A0A494YBJ6"/>
<accession>A0A494YBJ6</accession>
<feature type="binding site" evidence="11">
    <location>
        <position position="30"/>
    </location>
    <ligand>
        <name>NAD(+)</name>
        <dbReference type="ChEBI" id="CHEBI:57540"/>
    </ligand>
</feature>
<keyword evidence="5 8" id="KW-0560">Oxidoreductase</keyword>
<feature type="binding site" evidence="11">
    <location>
        <position position="338"/>
    </location>
    <ligand>
        <name>NAD(+)</name>
        <dbReference type="ChEBI" id="CHEBI:57540"/>
    </ligand>
</feature>
<comment type="similarity">
    <text evidence="2 8">Belongs to the UDP-glucose/GDP-mannose dehydrogenase family.</text>
</comment>
<feature type="domain" description="UDP-glucose/GDP-mannose dehydrogenase C-terminal" evidence="12">
    <location>
        <begin position="324"/>
        <end position="436"/>
    </location>
</feature>
<evidence type="ECO:0000313" key="14">
    <source>
        <dbReference type="Proteomes" id="UP000270342"/>
    </source>
</evidence>
<evidence type="ECO:0000256" key="2">
    <source>
        <dbReference type="ARBA" id="ARBA00006601"/>
    </source>
</evidence>
<evidence type="ECO:0000256" key="6">
    <source>
        <dbReference type="ARBA" id="ARBA00023027"/>
    </source>
</evidence>
<keyword evidence="6 8" id="KW-0520">NAD</keyword>
<feature type="binding site" evidence="11">
    <location>
        <position position="158"/>
    </location>
    <ligand>
        <name>NAD(+)</name>
        <dbReference type="ChEBI" id="CHEBI:57540"/>
    </ligand>
</feature>
<feature type="binding site" evidence="11">
    <location>
        <position position="35"/>
    </location>
    <ligand>
        <name>NAD(+)</name>
        <dbReference type="ChEBI" id="CHEBI:57540"/>
    </ligand>
</feature>
<feature type="binding site" evidence="11">
    <location>
        <position position="121"/>
    </location>
    <ligand>
        <name>NAD(+)</name>
        <dbReference type="ChEBI" id="CHEBI:57540"/>
    </ligand>
</feature>
<sequence>MKITIVGTGYVGLVTGACLAEIGNDVLCLDVDPKKIEVLNNGGIPIHEPGLKEIIDRSRAAGRLQFSTDVEAGVAHGDVQFIAVGTPPSEDGSADLNYVLAAAREIGRHMNGFKIVVDKSTVPVGTAQRVHETIRTELARRGAAYGFSVVSNPEFLKEGAAVEDFMRPDRIVIGVDADETGHRAREAMKRLYAPFNRNHDRTLYMDVRSAEFTKYAANAMLATRISFMNELANLADSVGADIESVRRGIGSDPRIGYHFLYAGTGYGGSCFPKDVRALIQTGAENGHALRILDAVEAVNDAQKHVLIHKIVERFGEDLNGHTFAVWGLAFKPNTDDMREAPSRTLIRGLLERGARVKAYDPVSMDAARVAFAADLDASPDERARLTFVRTEGEALPNADALLIVTEWKAFKSPDFAALRTALKTPIVFDGRNLYEPATMLEQGFEYYAIGRALPPEAARRPHLRVAQG</sequence>
<dbReference type="Pfam" id="PF00984">
    <property type="entry name" value="UDPG_MGDP_dh"/>
    <property type="match status" value="1"/>
</dbReference>
<gene>
    <name evidence="13" type="ORF">D7S86_04320</name>
</gene>
<dbReference type="InterPro" id="IPR001732">
    <property type="entry name" value="UDP-Glc/GDP-Man_DH_N"/>
</dbReference>
<evidence type="ECO:0000256" key="5">
    <source>
        <dbReference type="ARBA" id="ARBA00023002"/>
    </source>
</evidence>
<dbReference type="InterPro" id="IPR036291">
    <property type="entry name" value="NAD(P)-bd_dom_sf"/>
</dbReference>
<dbReference type="Pfam" id="PF03721">
    <property type="entry name" value="UDPG_MGDP_dh_N"/>
    <property type="match status" value="1"/>
</dbReference>
<dbReference type="Pfam" id="PF03720">
    <property type="entry name" value="UDPG_MGDP_dh_C"/>
    <property type="match status" value="1"/>
</dbReference>
<reference evidence="13 14" key="1">
    <citation type="submission" date="2018-10" db="EMBL/GenBank/DDBJ databases">
        <title>Robbsia sp. DHC34, isolated from soil.</title>
        <authorList>
            <person name="Gao Z.-H."/>
            <person name="Qiu L.-H."/>
        </authorList>
    </citation>
    <scope>NUCLEOTIDE SEQUENCE [LARGE SCALE GENOMIC DNA]</scope>
    <source>
        <strain evidence="13 14">DHC34</strain>
    </source>
</reference>
<feature type="binding site" evidence="10">
    <location>
        <position position="214"/>
    </location>
    <ligand>
        <name>substrate</name>
    </ligand>
</feature>
<dbReference type="NCBIfam" id="TIGR03026">
    <property type="entry name" value="NDP-sugDHase"/>
    <property type="match status" value="1"/>
</dbReference>
<dbReference type="GO" id="GO:0006065">
    <property type="term" value="P:UDP-glucuronate biosynthetic process"/>
    <property type="evidence" value="ECO:0007669"/>
    <property type="project" value="UniProtKB-UniPathway"/>
</dbReference>
<dbReference type="Gene3D" id="3.40.50.720">
    <property type="entry name" value="NAD(P)-binding Rossmann-like Domain"/>
    <property type="match status" value="2"/>
</dbReference>